<dbReference type="PANTHER" id="PTHR21631">
    <property type="entry name" value="ISOCITRATE LYASE/MALATE SYNTHASE"/>
    <property type="match status" value="1"/>
</dbReference>
<evidence type="ECO:0000256" key="4">
    <source>
        <dbReference type="ARBA" id="ARBA00023239"/>
    </source>
</evidence>
<dbReference type="Gene3D" id="1.10.10.850">
    <property type="match status" value="1"/>
</dbReference>
<dbReference type="GO" id="GO:0046872">
    <property type="term" value="F:metal ion binding"/>
    <property type="evidence" value="ECO:0007669"/>
    <property type="project" value="UniProtKB-KW"/>
</dbReference>
<dbReference type="SUPFAM" id="SSF51621">
    <property type="entry name" value="Phosphoenolpyruvate/pyruvate domain"/>
    <property type="match status" value="1"/>
</dbReference>
<evidence type="ECO:0000313" key="7">
    <source>
        <dbReference type="EMBL" id="KAF3802555.1"/>
    </source>
</evidence>
<organism evidence="7 8">
    <name type="scientific">Colletotrichum gloeosporioides</name>
    <name type="common">Anthracnose fungus</name>
    <name type="synonym">Glomerella cingulata</name>
    <dbReference type="NCBI Taxonomy" id="474922"/>
    <lineage>
        <taxon>Eukaryota</taxon>
        <taxon>Fungi</taxon>
        <taxon>Dikarya</taxon>
        <taxon>Ascomycota</taxon>
        <taxon>Pezizomycotina</taxon>
        <taxon>Sordariomycetes</taxon>
        <taxon>Hypocreomycetidae</taxon>
        <taxon>Glomerellales</taxon>
        <taxon>Glomerellaceae</taxon>
        <taxon>Colletotrichum</taxon>
        <taxon>Colletotrichum gloeosporioides species complex</taxon>
    </lineage>
</organism>
<evidence type="ECO:0000256" key="3">
    <source>
        <dbReference type="ARBA" id="ARBA00011881"/>
    </source>
</evidence>
<dbReference type="AlphaFoldDB" id="A0A8H4CEL7"/>
<keyword evidence="6" id="KW-0460">Magnesium</keyword>
<feature type="binding site" evidence="6">
    <location>
        <position position="171"/>
    </location>
    <ligand>
        <name>Mg(2+)</name>
        <dbReference type="ChEBI" id="CHEBI:18420"/>
    </ligand>
</feature>
<sequence>MSLKWPDVKSESDAFAAEVKEIEAWWETDRQKHIKRPYTAKSIAALRNVGFKIEYASSVQGRKLWRILNEHNDNGTYELTFGTTEPLIAKEMAKTMQTVYVSGALCGLSQATWPGEDHADYPADLVPSVVKRIFNTQLFHDQRQTQLRMRYSEADREALECIDYMLPIVADADMGFGTLTGCMKLTRSFVGAGVAMIHIDDLAMGLKKFTNGEGRTIVPTSDYLSRLTTVRMTFDIMGADTMLLCRCDSDHAEFITSVIDPRDHPYVLGATKPVSSFIQAIEEGKESGKDYLTVKSEWKASAGLMTFDEAVKFVATKEQYEAYMTEVVDKTVALQDRRAAAKRIVGQDIAFDWELPRTPLGQYMWQWSTKAVIDRCILAAPLGDVTWSRQDKPSASSREPPHLTDEQTLTLFPDKKDMHEFHTALREAYPNRLFAFGYTGAYDFSKGGYSPQEVETFPADIAKMGIVWQVQPIWATQGLSLHAKQFAEKFKKEGIAGYMREVAAPSIAGMATDKYGKPTSRGGYLADAFFDVVAGGDITEIA</sequence>
<dbReference type="NCBIfam" id="TIGR01346">
    <property type="entry name" value="isocit_lyase"/>
    <property type="match status" value="1"/>
</dbReference>
<keyword evidence="8" id="KW-1185">Reference proteome</keyword>
<reference evidence="7" key="1">
    <citation type="journal article" date="2020" name="Phytopathology">
        <title>Genome sequence and comparative analysis of Colletotrichum gloeosporioides isolated from Liriodendron leaves.</title>
        <authorList>
            <person name="Fu F.F."/>
            <person name="Hao Z."/>
            <person name="Wang P."/>
            <person name="Lu Y."/>
            <person name="Xue L.J."/>
            <person name="Wei G."/>
            <person name="Tian Y."/>
            <person name="Baishi H."/>
            <person name="Xu H."/>
            <person name="Shi J."/>
            <person name="Cheng T."/>
            <person name="Wang G."/>
            <person name="Yi Y."/>
            <person name="Chen J."/>
        </authorList>
    </citation>
    <scope>NUCLEOTIDE SEQUENCE</scope>
    <source>
        <strain evidence="7">Lc1</strain>
    </source>
</reference>
<evidence type="ECO:0000256" key="2">
    <source>
        <dbReference type="ARBA" id="ARBA00005704"/>
    </source>
</evidence>
<dbReference type="InterPro" id="IPR015813">
    <property type="entry name" value="Pyrv/PenolPyrv_kinase-like_dom"/>
</dbReference>
<dbReference type="GO" id="GO:0046421">
    <property type="term" value="F:methylisocitrate lyase activity"/>
    <property type="evidence" value="ECO:0007669"/>
    <property type="project" value="UniProtKB-EC"/>
</dbReference>
<dbReference type="EMBL" id="WVTB01000063">
    <property type="protein sequence ID" value="KAF3802555.1"/>
    <property type="molecule type" value="Genomic_DNA"/>
</dbReference>
<dbReference type="PANTHER" id="PTHR21631:SF3">
    <property type="entry name" value="BIFUNCTIONAL GLYOXYLATE CYCLE PROTEIN"/>
    <property type="match status" value="1"/>
</dbReference>
<evidence type="ECO:0000313" key="8">
    <source>
        <dbReference type="Proteomes" id="UP000613401"/>
    </source>
</evidence>
<dbReference type="RefSeq" id="XP_045261714.1">
    <property type="nucleotide sequence ID" value="XM_045403433.1"/>
</dbReference>
<comment type="subunit">
    <text evidence="3">Homotetramer.</text>
</comment>
<dbReference type="InterPro" id="IPR006254">
    <property type="entry name" value="Isocitrate_lyase"/>
</dbReference>
<dbReference type="GO" id="GO:0004451">
    <property type="term" value="F:isocitrate lyase activity"/>
    <property type="evidence" value="ECO:0007669"/>
    <property type="project" value="InterPro"/>
</dbReference>
<dbReference type="GeneID" id="69010520"/>
<comment type="similarity">
    <text evidence="2 5">Belongs to the isocitrate lyase/PEP mutase superfamily. Isocitrate lyase family.</text>
</comment>
<keyword evidence="4 5" id="KW-0456">Lyase</keyword>
<comment type="caution">
    <text evidence="7">The sequence shown here is derived from an EMBL/GenBank/DDBJ whole genome shotgun (WGS) entry which is preliminary data.</text>
</comment>
<comment type="cofactor">
    <cofactor evidence="6">
        <name>Mg(2+)</name>
        <dbReference type="ChEBI" id="CHEBI:18420"/>
    </cofactor>
    <text evidence="6">Can also use Mn(2+) ion.</text>
</comment>
<dbReference type="Proteomes" id="UP000613401">
    <property type="component" value="Unassembled WGS sequence"/>
</dbReference>
<dbReference type="InterPro" id="IPR040442">
    <property type="entry name" value="Pyrv_kinase-like_dom_sf"/>
</dbReference>
<dbReference type="Gene3D" id="3.20.20.60">
    <property type="entry name" value="Phosphoenolpyruvate-binding domains"/>
    <property type="match status" value="1"/>
</dbReference>
<name>A0A8H4CEL7_COLGL</name>
<reference evidence="7" key="2">
    <citation type="submission" date="2020-03" db="EMBL/GenBank/DDBJ databases">
        <authorList>
            <person name="Fu F.-F."/>
            <person name="Chen J."/>
        </authorList>
    </citation>
    <scope>NUCLEOTIDE SEQUENCE</scope>
    <source>
        <strain evidence="7">Lc1</strain>
    </source>
</reference>
<keyword evidence="6" id="KW-0479">Metal-binding</keyword>
<dbReference type="Pfam" id="PF00463">
    <property type="entry name" value="ICL"/>
    <property type="match status" value="2"/>
</dbReference>
<dbReference type="PIRSF" id="PIRSF001362">
    <property type="entry name" value="Isocit_lyase"/>
    <property type="match status" value="1"/>
</dbReference>
<evidence type="ECO:0000256" key="1">
    <source>
        <dbReference type="ARBA" id="ARBA00001050"/>
    </source>
</evidence>
<evidence type="ECO:0000256" key="6">
    <source>
        <dbReference type="PIRSR" id="PIRSR001362-3"/>
    </source>
</evidence>
<gene>
    <name evidence="7" type="ORF">GCG54_00003360</name>
</gene>
<protein>
    <recommendedName>
        <fullName evidence="5">Isocitrate lyase</fullName>
    </recommendedName>
</protein>
<accession>A0A8H4CEL7</accession>
<proteinExistence type="inferred from homology"/>
<dbReference type="GO" id="GO:0019752">
    <property type="term" value="P:carboxylic acid metabolic process"/>
    <property type="evidence" value="ECO:0007669"/>
    <property type="project" value="InterPro"/>
</dbReference>
<evidence type="ECO:0000256" key="5">
    <source>
        <dbReference type="PIRNR" id="PIRNR001362"/>
    </source>
</evidence>
<comment type="catalytic activity">
    <reaction evidence="1">
        <text>(2S,3R)-3-hydroxybutane-1,2,3-tricarboxylate = pyruvate + succinate</text>
        <dbReference type="Rhea" id="RHEA:16809"/>
        <dbReference type="ChEBI" id="CHEBI:15361"/>
        <dbReference type="ChEBI" id="CHEBI:30031"/>
        <dbReference type="ChEBI" id="CHEBI:57429"/>
        <dbReference type="EC" id="4.1.3.30"/>
    </reaction>
</comment>